<dbReference type="GO" id="GO:0000162">
    <property type="term" value="P:L-tryptophan biosynthetic process"/>
    <property type="evidence" value="ECO:0007669"/>
    <property type="project" value="TreeGrafter"/>
</dbReference>
<evidence type="ECO:0000259" key="2">
    <source>
        <dbReference type="Pfam" id="PF00117"/>
    </source>
</evidence>
<evidence type="ECO:0000313" key="4">
    <source>
        <dbReference type="Proteomes" id="UP001366166"/>
    </source>
</evidence>
<dbReference type="CDD" id="cd01743">
    <property type="entry name" value="GATase1_Anthranilate_Synthase"/>
    <property type="match status" value="1"/>
</dbReference>
<dbReference type="GO" id="GO:0004049">
    <property type="term" value="F:anthranilate synthase activity"/>
    <property type="evidence" value="ECO:0007669"/>
    <property type="project" value="TreeGrafter"/>
</dbReference>
<dbReference type="AlphaFoldDB" id="A0AAU9EX29"/>
<dbReference type="KEGG" id="dmp:FAK_13290"/>
<dbReference type="PROSITE" id="PS51273">
    <property type="entry name" value="GATASE_TYPE_1"/>
    <property type="match status" value="1"/>
</dbReference>
<sequence>MIVVIDNYDSFTYNIVQALGSLGCELKVFRNDAVQVEAIEEHAPEAMIISPGPGRPEDSGITLAAIERYAGSFPILGVCLGHQAIAQVFGAQVVRSGKPMHGKVSEVFHDGKGLFQGLRNPFLACRYHSLVVPEASVSAPLVISAYTMEGEVMGLRHRELPVEGVQFHPESIATAQGMTLFQNFLRQHLGEAAGKGRTQERAAQAAPARV</sequence>
<dbReference type="PANTHER" id="PTHR43418">
    <property type="entry name" value="MULTIFUNCTIONAL TRYPTOPHAN BIOSYNTHESIS PROTEIN-RELATED"/>
    <property type="match status" value="1"/>
</dbReference>
<dbReference type="Proteomes" id="UP001366166">
    <property type="component" value="Chromosome"/>
</dbReference>
<dbReference type="RefSeq" id="WP_338605978.1">
    <property type="nucleotide sequence ID" value="NZ_AP028679.1"/>
</dbReference>
<dbReference type="InterPro" id="IPR006221">
    <property type="entry name" value="TrpG/PapA_dom"/>
</dbReference>
<evidence type="ECO:0000256" key="1">
    <source>
        <dbReference type="ARBA" id="ARBA00022962"/>
    </source>
</evidence>
<dbReference type="EMBL" id="AP028679">
    <property type="protein sequence ID" value="BEQ14263.1"/>
    <property type="molecule type" value="Genomic_DNA"/>
</dbReference>
<dbReference type="InterPro" id="IPR029062">
    <property type="entry name" value="Class_I_gatase-like"/>
</dbReference>
<dbReference type="Gene3D" id="3.40.50.880">
    <property type="match status" value="1"/>
</dbReference>
<accession>A0AAU9EX29</accession>
<dbReference type="PRINTS" id="PR00097">
    <property type="entry name" value="ANTSNTHASEII"/>
</dbReference>
<dbReference type="PRINTS" id="PR00099">
    <property type="entry name" value="CPSGATASE"/>
</dbReference>
<dbReference type="InterPro" id="IPR017926">
    <property type="entry name" value="GATASE"/>
</dbReference>
<dbReference type="FunFam" id="3.40.50.880:FF:000003">
    <property type="entry name" value="Anthranilate synthase component II"/>
    <property type="match status" value="1"/>
</dbReference>
<name>A0AAU9EX29_9BACT</name>
<dbReference type="InterPro" id="IPR050472">
    <property type="entry name" value="Anth_synth/Amidotransfase"/>
</dbReference>
<dbReference type="Pfam" id="PF00117">
    <property type="entry name" value="GATase"/>
    <property type="match status" value="1"/>
</dbReference>
<dbReference type="GO" id="GO:0005829">
    <property type="term" value="C:cytosol"/>
    <property type="evidence" value="ECO:0007669"/>
    <property type="project" value="TreeGrafter"/>
</dbReference>
<dbReference type="SUPFAM" id="SSF52317">
    <property type="entry name" value="Class I glutamine amidotransferase-like"/>
    <property type="match status" value="1"/>
</dbReference>
<dbReference type="PANTHER" id="PTHR43418:SF4">
    <property type="entry name" value="MULTIFUNCTIONAL TRYPTOPHAN BIOSYNTHESIS PROTEIN"/>
    <property type="match status" value="1"/>
</dbReference>
<proteinExistence type="predicted"/>
<keyword evidence="1 3" id="KW-0315">Glutamine amidotransferase</keyword>
<protein>
    <submittedName>
        <fullName evidence="3">Glutamine amidotransferase</fullName>
    </submittedName>
</protein>
<feature type="domain" description="Glutamine amidotransferase" evidence="2">
    <location>
        <begin position="3"/>
        <end position="186"/>
    </location>
</feature>
<keyword evidence="4" id="KW-1185">Reference proteome</keyword>
<dbReference type="PRINTS" id="PR00096">
    <property type="entry name" value="GATASE"/>
</dbReference>
<gene>
    <name evidence="3" type="primary">trpG</name>
    <name evidence="3" type="ORF">FAK_13290</name>
</gene>
<dbReference type="NCBIfam" id="TIGR00566">
    <property type="entry name" value="trpG_papA"/>
    <property type="match status" value="1"/>
</dbReference>
<evidence type="ECO:0000313" key="3">
    <source>
        <dbReference type="EMBL" id="BEQ14263.1"/>
    </source>
</evidence>
<reference evidence="4" key="1">
    <citation type="journal article" date="2023" name="Arch. Microbiol.">
        <title>Desulfoferula mesophilus gen. nov. sp. nov., a mesophilic sulfate-reducing bacterium isolated from a brackish lake sediment.</title>
        <authorList>
            <person name="Watanabe T."/>
            <person name="Yabe T."/>
            <person name="Tsuji J.M."/>
            <person name="Fukui M."/>
        </authorList>
    </citation>
    <scope>NUCLEOTIDE SEQUENCE [LARGE SCALE GENOMIC DNA]</scope>
    <source>
        <strain evidence="4">12FAK</strain>
    </source>
</reference>
<organism evidence="3 4">
    <name type="scientific">Desulfoferula mesophila</name>
    <dbReference type="NCBI Taxonomy" id="3058419"/>
    <lineage>
        <taxon>Bacteria</taxon>
        <taxon>Pseudomonadati</taxon>
        <taxon>Thermodesulfobacteriota</taxon>
        <taxon>Desulfarculia</taxon>
        <taxon>Desulfarculales</taxon>
        <taxon>Desulfarculaceae</taxon>
        <taxon>Desulfoferula</taxon>
    </lineage>
</organism>